<proteinExistence type="predicted"/>
<evidence type="ECO:0000313" key="2">
    <source>
        <dbReference type="EMBL" id="CAD8825700.1"/>
    </source>
</evidence>
<feature type="region of interest" description="Disordered" evidence="1">
    <location>
        <begin position="181"/>
        <end position="228"/>
    </location>
</feature>
<dbReference type="AlphaFoldDB" id="A0A7S1EV35"/>
<protein>
    <submittedName>
        <fullName evidence="2">Uncharacterized protein</fullName>
    </submittedName>
</protein>
<organism evidence="2">
    <name type="scientific">Noctiluca scintillans</name>
    <name type="common">Sea sparkle</name>
    <name type="synonym">Red tide dinoflagellate</name>
    <dbReference type="NCBI Taxonomy" id="2966"/>
    <lineage>
        <taxon>Eukaryota</taxon>
        <taxon>Sar</taxon>
        <taxon>Alveolata</taxon>
        <taxon>Dinophyceae</taxon>
        <taxon>Noctilucales</taxon>
        <taxon>Noctilucaceae</taxon>
        <taxon>Noctiluca</taxon>
    </lineage>
</organism>
<name>A0A7S1EV35_NOCSC</name>
<sequence length="421" mass="45537">MHQMAVKESRVLPRAIETDLGEVDAQTLTPATCRHAVQAEHTPNDTIGVCCDASIPLTSPMTAAAQQASPLSPATSRAPRRRNIIGRALRQFSAHNDLATPASPSSLGAATQSAPVAVCRSPSLVEAHSTSRLVNKLPQNSVLLWHEEVAASRESRQSMSHSSRWTKDPYSLISRSRLWSKAGREEVSDTSPRAVCRPSAPTSPSPHSEGSSPKVSRRRFGRSVAKAGKQPSEEFAVFRLDVDDSGAEAAKETPIRTSSITRDYKALGSELYSLEDAHGNISMVPSSNSWKEPWTVAPMFPASPRHSSEKPRKHRVFRTEERGDSRPRLTAAELDLGTTNPSRHGRDLSSDAVLRARDFHAGPRGVVPELDFVSSKASGAGARRSKAVGFLPLLPANGKPADQGWGMQSVTAPRSARRMVF</sequence>
<evidence type="ECO:0000256" key="1">
    <source>
        <dbReference type="SAM" id="MobiDB-lite"/>
    </source>
</evidence>
<feature type="region of interest" description="Disordered" evidence="1">
    <location>
        <begin position="301"/>
        <end position="330"/>
    </location>
</feature>
<accession>A0A7S1EV35</accession>
<feature type="compositionally biased region" description="Basic and acidic residues" evidence="1">
    <location>
        <begin position="317"/>
        <end position="327"/>
    </location>
</feature>
<feature type="compositionally biased region" description="Polar residues" evidence="1">
    <location>
        <begin position="200"/>
        <end position="214"/>
    </location>
</feature>
<gene>
    <name evidence="2" type="ORF">NSCI0253_LOCUS46</name>
</gene>
<reference evidence="2" key="1">
    <citation type="submission" date="2021-01" db="EMBL/GenBank/DDBJ databases">
        <authorList>
            <person name="Corre E."/>
            <person name="Pelletier E."/>
            <person name="Niang G."/>
            <person name="Scheremetjew M."/>
            <person name="Finn R."/>
            <person name="Kale V."/>
            <person name="Holt S."/>
            <person name="Cochrane G."/>
            <person name="Meng A."/>
            <person name="Brown T."/>
            <person name="Cohen L."/>
        </authorList>
    </citation>
    <scope>NUCLEOTIDE SEQUENCE</scope>
</reference>
<dbReference type="EMBL" id="HBFQ01000076">
    <property type="protein sequence ID" value="CAD8825700.1"/>
    <property type="molecule type" value="Transcribed_RNA"/>
</dbReference>